<evidence type="ECO:0000256" key="2">
    <source>
        <dbReference type="SAM" id="Phobius"/>
    </source>
</evidence>
<dbReference type="EMBL" id="ASPP01022364">
    <property type="protein sequence ID" value="ETO11539.1"/>
    <property type="molecule type" value="Genomic_DNA"/>
</dbReference>
<reference evidence="3 4" key="1">
    <citation type="journal article" date="2013" name="Curr. Biol.">
        <title>The Genome of the Foraminiferan Reticulomyxa filosa.</title>
        <authorList>
            <person name="Glockner G."/>
            <person name="Hulsmann N."/>
            <person name="Schleicher M."/>
            <person name="Noegel A.A."/>
            <person name="Eichinger L."/>
            <person name="Gallinger C."/>
            <person name="Pawlowski J."/>
            <person name="Sierra R."/>
            <person name="Euteneuer U."/>
            <person name="Pillet L."/>
            <person name="Moustafa A."/>
            <person name="Platzer M."/>
            <person name="Groth M."/>
            <person name="Szafranski K."/>
            <person name="Schliwa M."/>
        </authorList>
    </citation>
    <scope>NUCLEOTIDE SEQUENCE [LARGE SCALE GENOMIC DNA]</scope>
</reference>
<keyword evidence="2" id="KW-1133">Transmembrane helix</keyword>
<organism evidence="3 4">
    <name type="scientific">Reticulomyxa filosa</name>
    <dbReference type="NCBI Taxonomy" id="46433"/>
    <lineage>
        <taxon>Eukaryota</taxon>
        <taxon>Sar</taxon>
        <taxon>Rhizaria</taxon>
        <taxon>Retaria</taxon>
        <taxon>Foraminifera</taxon>
        <taxon>Monothalamids</taxon>
        <taxon>Reticulomyxidae</taxon>
        <taxon>Reticulomyxa</taxon>
    </lineage>
</organism>
<name>X6MCE9_RETFI</name>
<keyword evidence="4" id="KW-1185">Reference proteome</keyword>
<proteinExistence type="predicted"/>
<evidence type="ECO:0000256" key="1">
    <source>
        <dbReference type="SAM" id="MobiDB-lite"/>
    </source>
</evidence>
<sequence>MYISSYVDSTKDTAASEENVAIIKDVIGRTTKDSVATKVQKSTKSSDHEERELFDEERDQYEEKGRSKFSNVYCNHLLLDMNIKLMMIFLYIFLYFFIFLLRAFLIKKNNLLEKVSNFSGKCIQINIKRKIFEQTKECLLQYSLPFIESKYHNFDKHIKQDRHGFKIETTKTVKKKSWIKLFLS</sequence>
<dbReference type="Proteomes" id="UP000023152">
    <property type="component" value="Unassembled WGS sequence"/>
</dbReference>
<feature type="transmembrane region" description="Helical" evidence="2">
    <location>
        <begin position="85"/>
        <end position="105"/>
    </location>
</feature>
<feature type="region of interest" description="Disordered" evidence="1">
    <location>
        <begin position="38"/>
        <end position="57"/>
    </location>
</feature>
<protein>
    <submittedName>
        <fullName evidence="3">Uncharacterized protein</fullName>
    </submittedName>
</protein>
<gene>
    <name evidence="3" type="ORF">RFI_25836</name>
</gene>
<comment type="caution">
    <text evidence="3">The sequence shown here is derived from an EMBL/GenBank/DDBJ whole genome shotgun (WGS) entry which is preliminary data.</text>
</comment>
<keyword evidence="2" id="KW-0472">Membrane</keyword>
<dbReference type="AlphaFoldDB" id="X6MCE9"/>
<accession>X6MCE9</accession>
<evidence type="ECO:0000313" key="3">
    <source>
        <dbReference type="EMBL" id="ETO11539.1"/>
    </source>
</evidence>
<evidence type="ECO:0000313" key="4">
    <source>
        <dbReference type="Proteomes" id="UP000023152"/>
    </source>
</evidence>
<keyword evidence="2" id="KW-0812">Transmembrane</keyword>